<comment type="caution">
    <text evidence="2">The sequence shown here is derived from an EMBL/GenBank/DDBJ whole genome shotgun (WGS) entry which is preliminary data.</text>
</comment>
<reference evidence="2 3" key="1">
    <citation type="submission" date="2019-08" db="EMBL/GenBank/DDBJ databases">
        <title>Aureimonas fodiniaquatilis sp. nov., isolated from a coal mine wastewater.</title>
        <authorList>
            <person name="Kim W."/>
        </authorList>
    </citation>
    <scope>NUCLEOTIDE SEQUENCE [LARGE SCALE GENOMIC DNA]</scope>
    <source>
        <strain evidence="2 3">CAU 1482</strain>
    </source>
</reference>
<dbReference type="EMBL" id="VTWH01000001">
    <property type="protein sequence ID" value="KAA0971878.1"/>
    <property type="molecule type" value="Genomic_DNA"/>
</dbReference>
<keyword evidence="2" id="KW-0808">Transferase</keyword>
<protein>
    <submittedName>
        <fullName evidence="2">N-acetyltransferase</fullName>
    </submittedName>
</protein>
<keyword evidence="3" id="KW-1185">Reference proteome</keyword>
<dbReference type="InterPro" id="IPR050179">
    <property type="entry name" value="Trans_hexapeptide_repeat"/>
</dbReference>
<dbReference type="PANTHER" id="PTHR43300">
    <property type="entry name" value="ACETYLTRANSFERASE"/>
    <property type="match status" value="1"/>
</dbReference>
<dbReference type="AlphaFoldDB" id="A0A5B0DZS5"/>
<dbReference type="Proteomes" id="UP000324738">
    <property type="component" value="Unassembled WGS sequence"/>
</dbReference>
<evidence type="ECO:0000313" key="2">
    <source>
        <dbReference type="EMBL" id="KAA0971878.1"/>
    </source>
</evidence>
<proteinExistence type="inferred from homology"/>
<dbReference type="Pfam" id="PF00132">
    <property type="entry name" value="Hexapep"/>
    <property type="match status" value="1"/>
</dbReference>
<evidence type="ECO:0000313" key="3">
    <source>
        <dbReference type="Proteomes" id="UP000324738"/>
    </source>
</evidence>
<dbReference type="InterPro" id="IPR011004">
    <property type="entry name" value="Trimer_LpxA-like_sf"/>
</dbReference>
<dbReference type="RefSeq" id="WP_149297035.1">
    <property type="nucleotide sequence ID" value="NZ_VTWH01000001.1"/>
</dbReference>
<gene>
    <name evidence="2" type="ORF">FPY71_01750</name>
</gene>
<dbReference type="Pfam" id="PF14602">
    <property type="entry name" value="Hexapep_2"/>
    <property type="match status" value="1"/>
</dbReference>
<dbReference type="Gene3D" id="2.160.10.10">
    <property type="entry name" value="Hexapeptide repeat proteins"/>
    <property type="match status" value="1"/>
</dbReference>
<organism evidence="2 3">
    <name type="scientific">Aureimonas fodinaquatilis</name>
    <dbReference type="NCBI Taxonomy" id="2565783"/>
    <lineage>
        <taxon>Bacteria</taxon>
        <taxon>Pseudomonadati</taxon>
        <taxon>Pseudomonadota</taxon>
        <taxon>Alphaproteobacteria</taxon>
        <taxon>Hyphomicrobiales</taxon>
        <taxon>Aurantimonadaceae</taxon>
        <taxon>Aureimonas</taxon>
    </lineage>
</organism>
<dbReference type="PANTHER" id="PTHR43300:SF4">
    <property type="entry name" value="ACYL-[ACYL-CARRIER-PROTEIN]--UDP-N-ACETYLGLUCOSAMINE O-ACYLTRANSFERASE"/>
    <property type="match status" value="1"/>
</dbReference>
<dbReference type="CDD" id="cd03358">
    <property type="entry name" value="LbH_WxcM_N_like"/>
    <property type="match status" value="1"/>
</dbReference>
<dbReference type="InterPro" id="IPR001451">
    <property type="entry name" value="Hexapep"/>
</dbReference>
<sequence length="200" mass="21372">MNAATVPANSETDISVFVHPTAVVDDGVQIGAGSRIWHFSHILGQTILGQNVIVGQNVVIGPQVSVGDGCKIQNNVSLYKGVTLEADVFCGPSCVFTNVLNPRAFVERKDEFRPTLVRQGATIGANATIVCGNVLGRFCMIAAGAVVTHDVPDFALMVGVPARRRGWVSREGEILGADLVCPRTGERYREIAPDQLMEVD</sequence>
<name>A0A5B0DZS5_9HYPH</name>
<dbReference type="SUPFAM" id="SSF51161">
    <property type="entry name" value="Trimeric LpxA-like enzymes"/>
    <property type="match status" value="1"/>
</dbReference>
<evidence type="ECO:0000256" key="1">
    <source>
        <dbReference type="ARBA" id="ARBA00007274"/>
    </source>
</evidence>
<dbReference type="OrthoDB" id="9807278at2"/>
<dbReference type="GO" id="GO:0016740">
    <property type="term" value="F:transferase activity"/>
    <property type="evidence" value="ECO:0007669"/>
    <property type="project" value="UniProtKB-KW"/>
</dbReference>
<comment type="similarity">
    <text evidence="1">Belongs to the transferase hexapeptide repeat family.</text>
</comment>
<accession>A0A5B0DZS5</accession>